<keyword evidence="3" id="KW-0560">Oxidoreductase</keyword>
<name>A0A517M6H4_9BACT</name>
<dbReference type="Gene3D" id="1.25.10.10">
    <property type="entry name" value="Leucine-rich Repeat Variant"/>
    <property type="match status" value="1"/>
</dbReference>
<protein>
    <recommendedName>
        <fullName evidence="9">FAD dependent oxidoreductase</fullName>
    </recommendedName>
</protein>
<dbReference type="RefSeq" id="WP_145348264.1">
    <property type="nucleotide sequence ID" value="NZ_CP036261.1"/>
</dbReference>
<dbReference type="PANTHER" id="PTHR43498">
    <property type="entry name" value="FERREDOXIN:COB-COM HETERODISULFIDE REDUCTASE SUBUNIT A"/>
    <property type="match status" value="1"/>
</dbReference>
<dbReference type="Pfam" id="PF12831">
    <property type="entry name" value="FAD_oxidored"/>
    <property type="match status" value="4"/>
</dbReference>
<evidence type="ECO:0008006" key="9">
    <source>
        <dbReference type="Google" id="ProtNLM"/>
    </source>
</evidence>
<evidence type="ECO:0000313" key="7">
    <source>
        <dbReference type="EMBL" id="QDS90453.1"/>
    </source>
</evidence>
<keyword evidence="4" id="KW-0408">Iron</keyword>
<dbReference type="SUPFAM" id="SSF51905">
    <property type="entry name" value="FAD/NAD(P)-binding domain"/>
    <property type="match status" value="2"/>
</dbReference>
<keyword evidence="6" id="KW-0732">Signal</keyword>
<accession>A0A517M6H4</accession>
<dbReference type="EMBL" id="CP036261">
    <property type="protein sequence ID" value="QDS90453.1"/>
    <property type="molecule type" value="Genomic_DNA"/>
</dbReference>
<dbReference type="InterPro" id="IPR039650">
    <property type="entry name" value="HdrA-like"/>
</dbReference>
<keyword evidence="1" id="KW-0004">4Fe-4S</keyword>
<dbReference type="KEGG" id="ruv:EC9_46610"/>
<dbReference type="Gene3D" id="2.60.120.260">
    <property type="entry name" value="Galactose-binding domain-like"/>
    <property type="match status" value="1"/>
</dbReference>
<dbReference type="Proteomes" id="UP000319557">
    <property type="component" value="Chromosome"/>
</dbReference>
<evidence type="ECO:0000256" key="2">
    <source>
        <dbReference type="ARBA" id="ARBA00022723"/>
    </source>
</evidence>
<feature type="signal peptide" evidence="6">
    <location>
        <begin position="1"/>
        <end position="22"/>
    </location>
</feature>
<dbReference type="OrthoDB" id="9777740at2"/>
<dbReference type="GO" id="GO:0016491">
    <property type="term" value="F:oxidoreductase activity"/>
    <property type="evidence" value="ECO:0007669"/>
    <property type="project" value="UniProtKB-KW"/>
</dbReference>
<gene>
    <name evidence="7" type="ORF">EC9_46610</name>
</gene>
<dbReference type="PANTHER" id="PTHR43498:SF1">
    <property type="entry name" value="COB--COM HETERODISULFIDE REDUCTASE IRON-SULFUR SUBUNIT A"/>
    <property type="match status" value="1"/>
</dbReference>
<evidence type="ECO:0000256" key="5">
    <source>
        <dbReference type="ARBA" id="ARBA00023014"/>
    </source>
</evidence>
<feature type="chain" id="PRO_5021932444" description="FAD dependent oxidoreductase" evidence="6">
    <location>
        <begin position="23"/>
        <end position="1132"/>
    </location>
</feature>
<dbReference type="AlphaFoldDB" id="A0A517M6H4"/>
<sequence length="1132" mass="121914" precursor="true">MLHYRTSIALLCWIACARSVFAETSIIESQRQLPIAYQADVVVVGGTTGAVSAAIAAAEQGASVFLAAPRPYLGEDVTGTLRLWLEPGEEPALPLEHKLFDVAPRPSLWAGRLPFKYEADREADRAHAETKPASRLTDGRMGNAVNDSLQFSDTVTIVAELEGLKRVKELHLLAYQRSGVFEVAQMQVWTSPNGKLWRDLGVVPNNQLDGGVNENNGVDLALPIKQPCRFIKVTIQKTEQSERMLLGELVILEDQPETKQTTKRQAPTPMQVKYALDQALIDAGVKFLYGSPVTDVLRDEQGQLAGIVMANRAGRQAVKAPVIIDATMRGTTARIAGAKCLPYPSGRQTFQRVVVGGELEPRAGMTLTSPGVEFGTRDGLHELQVCTMEVDMPDGSFAAFANAEQQLRDATFSAQLVDESDFAFQIPPDPIVSRIAVDDASFDPATLDLKACQPRDLNRIYVLGGAADVSRAAAHDLMRPLNLIRLGQRVGQAAYSAAKANPTRGEIVVASSIDADAIRLVDVREFLQGARPTDEDLPTVNSPERSLPILGTYDVVVVGGGTGGAPAGIGAGRRGSKTLVIEYQDHLGGVGTLGLISSYYHGYRKGFTAEVDKGVAALGGPKRHGGWNPVTKREYWRREVRAAGCDIWFSTLGVGTLVSGEFVKGVVVATPTGRGVVLAKTVVDSTGNADVAAAAGAETITTSSDHVAMQGTGLSPRALGTGYTNTDYSFSDDSDPVDQWRMIVSARRKFKNSYDISPFIDSRERRRIAGEVFITPLDLMNQRKYSDTIAMHQSDFDTHGYTVHPVFLIDFPDKKQMTVPVPYRALLPKDLDGILVTGLGISAHRDAMPILRMQPCVQNQGYAAGIAASMAAEANSSTRSIDLSALQKHLVEIGSLESEILNHEDSQPAAADVLAAAVKSVVHDYRGLSVILDQNEAALPQLRTAFAAADNDEHKVVYANLLGMLGDSTGSGVLADLIQKSEWDEGWNFRGMGQYGGSISRLDSHIIALGKSGDDAALATILKKVNQLDASKEFSHHRAVAMALETMGDPKAAESLAQLLRKPGMMGHAITDINATASSSGNETRSQPLREIILARALYRCGDHEGLGQQILNTYKKDLRGLFAKHASAVLQ</sequence>
<evidence type="ECO:0000256" key="6">
    <source>
        <dbReference type="SAM" id="SignalP"/>
    </source>
</evidence>
<dbReference type="GO" id="GO:0046872">
    <property type="term" value="F:metal ion binding"/>
    <property type="evidence" value="ECO:0007669"/>
    <property type="project" value="UniProtKB-KW"/>
</dbReference>
<dbReference type="InterPro" id="IPR036188">
    <property type="entry name" value="FAD/NAD-bd_sf"/>
</dbReference>
<evidence type="ECO:0000313" key="8">
    <source>
        <dbReference type="Proteomes" id="UP000319557"/>
    </source>
</evidence>
<reference evidence="7 8" key="1">
    <citation type="submission" date="2019-02" db="EMBL/GenBank/DDBJ databases">
        <title>Deep-cultivation of Planctomycetes and their phenomic and genomic characterization uncovers novel biology.</title>
        <authorList>
            <person name="Wiegand S."/>
            <person name="Jogler M."/>
            <person name="Boedeker C."/>
            <person name="Pinto D."/>
            <person name="Vollmers J."/>
            <person name="Rivas-Marin E."/>
            <person name="Kohn T."/>
            <person name="Peeters S.H."/>
            <person name="Heuer A."/>
            <person name="Rast P."/>
            <person name="Oberbeckmann S."/>
            <person name="Bunk B."/>
            <person name="Jeske O."/>
            <person name="Meyerdierks A."/>
            <person name="Storesund J.E."/>
            <person name="Kallscheuer N."/>
            <person name="Luecker S."/>
            <person name="Lage O.M."/>
            <person name="Pohl T."/>
            <person name="Merkel B.J."/>
            <person name="Hornburger P."/>
            <person name="Mueller R.-W."/>
            <person name="Bruemmer F."/>
            <person name="Labrenz M."/>
            <person name="Spormann A.M."/>
            <person name="Op den Camp H."/>
            <person name="Overmann J."/>
            <person name="Amann R."/>
            <person name="Jetten M.S.M."/>
            <person name="Mascher T."/>
            <person name="Medema M.H."/>
            <person name="Devos D.P."/>
            <person name="Kaster A.-K."/>
            <person name="Ovreas L."/>
            <person name="Rohde M."/>
            <person name="Galperin M.Y."/>
            <person name="Jogler C."/>
        </authorList>
    </citation>
    <scope>NUCLEOTIDE SEQUENCE [LARGE SCALE GENOMIC DNA]</scope>
    <source>
        <strain evidence="7 8">EC9</strain>
    </source>
</reference>
<proteinExistence type="predicted"/>
<dbReference type="GO" id="GO:0051539">
    <property type="term" value="F:4 iron, 4 sulfur cluster binding"/>
    <property type="evidence" value="ECO:0007669"/>
    <property type="project" value="UniProtKB-KW"/>
</dbReference>
<evidence type="ECO:0000256" key="3">
    <source>
        <dbReference type="ARBA" id="ARBA00023002"/>
    </source>
</evidence>
<keyword evidence="8" id="KW-1185">Reference proteome</keyword>
<keyword evidence="2" id="KW-0479">Metal-binding</keyword>
<dbReference type="Gene3D" id="3.50.50.60">
    <property type="entry name" value="FAD/NAD(P)-binding domain"/>
    <property type="match status" value="2"/>
</dbReference>
<evidence type="ECO:0000256" key="4">
    <source>
        <dbReference type="ARBA" id="ARBA00023004"/>
    </source>
</evidence>
<dbReference type="InterPro" id="IPR011989">
    <property type="entry name" value="ARM-like"/>
</dbReference>
<keyword evidence="5" id="KW-0411">Iron-sulfur</keyword>
<organism evidence="7 8">
    <name type="scientific">Rosistilla ulvae</name>
    <dbReference type="NCBI Taxonomy" id="1930277"/>
    <lineage>
        <taxon>Bacteria</taxon>
        <taxon>Pseudomonadati</taxon>
        <taxon>Planctomycetota</taxon>
        <taxon>Planctomycetia</taxon>
        <taxon>Pirellulales</taxon>
        <taxon>Pirellulaceae</taxon>
        <taxon>Rosistilla</taxon>
    </lineage>
</organism>
<evidence type="ECO:0000256" key="1">
    <source>
        <dbReference type="ARBA" id="ARBA00022485"/>
    </source>
</evidence>